<evidence type="ECO:0000256" key="2">
    <source>
        <dbReference type="ARBA" id="ARBA00023315"/>
    </source>
</evidence>
<feature type="domain" description="N-acetyltransferase" evidence="3">
    <location>
        <begin position="1"/>
        <end position="167"/>
    </location>
</feature>
<comment type="caution">
    <text evidence="4">The sequence shown here is derived from an EMBL/GenBank/DDBJ whole genome shotgun (WGS) entry which is preliminary data.</text>
</comment>
<evidence type="ECO:0000313" key="5">
    <source>
        <dbReference type="Proteomes" id="UP001595715"/>
    </source>
</evidence>
<dbReference type="InterPro" id="IPR050832">
    <property type="entry name" value="Bact_Acetyltransf"/>
</dbReference>
<accession>A0ABV8KBG1</accession>
<dbReference type="InterPro" id="IPR000182">
    <property type="entry name" value="GNAT_dom"/>
</dbReference>
<keyword evidence="1 4" id="KW-0808">Transferase</keyword>
<evidence type="ECO:0000313" key="4">
    <source>
        <dbReference type="EMBL" id="MFC4103356.1"/>
    </source>
</evidence>
<dbReference type="PANTHER" id="PTHR43877">
    <property type="entry name" value="AMINOALKYLPHOSPHONATE N-ACETYLTRANSFERASE-RELATED-RELATED"/>
    <property type="match status" value="1"/>
</dbReference>
<keyword evidence="5" id="KW-1185">Reference proteome</keyword>
<keyword evidence="2 4" id="KW-0012">Acyltransferase</keyword>
<evidence type="ECO:0000259" key="3">
    <source>
        <dbReference type="PROSITE" id="PS51186"/>
    </source>
</evidence>
<dbReference type="EC" id="2.3.-.-" evidence="4"/>
<dbReference type="PANTHER" id="PTHR43877:SF2">
    <property type="entry name" value="AMINOALKYLPHOSPHONATE N-ACETYLTRANSFERASE-RELATED"/>
    <property type="match status" value="1"/>
</dbReference>
<dbReference type="GO" id="GO:0016746">
    <property type="term" value="F:acyltransferase activity"/>
    <property type="evidence" value="ECO:0007669"/>
    <property type="project" value="UniProtKB-KW"/>
</dbReference>
<organism evidence="4 5">
    <name type="scientific">Paenibacillus xanthanilyticus</name>
    <dbReference type="NCBI Taxonomy" id="1783531"/>
    <lineage>
        <taxon>Bacteria</taxon>
        <taxon>Bacillati</taxon>
        <taxon>Bacillota</taxon>
        <taxon>Bacilli</taxon>
        <taxon>Bacillales</taxon>
        <taxon>Paenibacillaceae</taxon>
        <taxon>Paenibacillus</taxon>
    </lineage>
</organism>
<sequence>MLIRVLTSDDAERYRALRLRALREHPEAFLTTYEAELDRPVEMTRDKLTPEAGKFTLGAIEASDELAGVATLVRETNPKVAHKANVYAVYVAPEARGKRVGLSLMQALIAGAKACEGVEQLHLTVMASNEAAVRLYVSVGFSVYGTEPRAMRIGGTYLDDHHMVLFL</sequence>
<dbReference type="Pfam" id="PF00583">
    <property type="entry name" value="Acetyltransf_1"/>
    <property type="match status" value="1"/>
</dbReference>
<dbReference type="RefSeq" id="WP_377721924.1">
    <property type="nucleotide sequence ID" value="NZ_JBHSAM010000034.1"/>
</dbReference>
<gene>
    <name evidence="4" type="ORF">ACFOZ8_27410</name>
</gene>
<dbReference type="EMBL" id="JBHSAM010000034">
    <property type="protein sequence ID" value="MFC4103356.1"/>
    <property type="molecule type" value="Genomic_DNA"/>
</dbReference>
<dbReference type="Proteomes" id="UP001595715">
    <property type="component" value="Unassembled WGS sequence"/>
</dbReference>
<evidence type="ECO:0000256" key="1">
    <source>
        <dbReference type="ARBA" id="ARBA00022679"/>
    </source>
</evidence>
<dbReference type="CDD" id="cd04301">
    <property type="entry name" value="NAT_SF"/>
    <property type="match status" value="1"/>
</dbReference>
<dbReference type="InterPro" id="IPR016181">
    <property type="entry name" value="Acyl_CoA_acyltransferase"/>
</dbReference>
<dbReference type="Gene3D" id="3.40.630.30">
    <property type="match status" value="1"/>
</dbReference>
<proteinExistence type="predicted"/>
<dbReference type="PROSITE" id="PS51186">
    <property type="entry name" value="GNAT"/>
    <property type="match status" value="1"/>
</dbReference>
<reference evidence="5" key="1">
    <citation type="journal article" date="2019" name="Int. J. Syst. Evol. Microbiol.">
        <title>The Global Catalogue of Microorganisms (GCM) 10K type strain sequencing project: providing services to taxonomists for standard genome sequencing and annotation.</title>
        <authorList>
            <consortium name="The Broad Institute Genomics Platform"/>
            <consortium name="The Broad Institute Genome Sequencing Center for Infectious Disease"/>
            <person name="Wu L."/>
            <person name="Ma J."/>
        </authorList>
    </citation>
    <scope>NUCLEOTIDE SEQUENCE [LARGE SCALE GENOMIC DNA]</scope>
    <source>
        <strain evidence="5">IBRC-M 10987</strain>
    </source>
</reference>
<protein>
    <submittedName>
        <fullName evidence="4">GNAT family N-acetyltransferase</fullName>
        <ecNumber evidence="4">2.3.-.-</ecNumber>
    </submittedName>
</protein>
<dbReference type="SUPFAM" id="SSF55729">
    <property type="entry name" value="Acyl-CoA N-acyltransferases (Nat)"/>
    <property type="match status" value="1"/>
</dbReference>
<name>A0ABV8KBG1_9BACL</name>